<keyword evidence="1" id="KW-0812">Transmembrane</keyword>
<accession>A0A915YLN4</accession>
<dbReference type="AlphaFoldDB" id="A0A915YLN4"/>
<gene>
    <name evidence="2" type="ORF">AsAng_0059860</name>
</gene>
<evidence type="ECO:0000313" key="3">
    <source>
        <dbReference type="Proteomes" id="UP001060919"/>
    </source>
</evidence>
<proteinExistence type="predicted"/>
<dbReference type="RefSeq" id="WP_264790376.1">
    <property type="nucleotide sequence ID" value="NZ_AP026867.1"/>
</dbReference>
<keyword evidence="1" id="KW-0472">Membrane</keyword>
<evidence type="ECO:0000313" key="2">
    <source>
        <dbReference type="EMBL" id="BDS15202.1"/>
    </source>
</evidence>
<sequence length="103" mass="12330">MDDLAELLIVVAALTTVGLFLFFVFQILNLKVRKLKREFDKEDDFDQIDNLKKDIGYLMAENEDMKEELRNIKYLLSQGKEFIDSKEYEKEQIRIDRENKYNS</sequence>
<evidence type="ECO:0000256" key="1">
    <source>
        <dbReference type="SAM" id="Phobius"/>
    </source>
</evidence>
<dbReference type="Proteomes" id="UP001060919">
    <property type="component" value="Chromosome"/>
</dbReference>
<reference evidence="2" key="1">
    <citation type="submission" date="2022-09" db="EMBL/GenBank/DDBJ databases">
        <title>Aureispira anguillicida sp. nov., isolated from Leptocephalus of Japanese eel Anguilla japonica.</title>
        <authorList>
            <person name="Yuasa K."/>
            <person name="Mekata T."/>
            <person name="Ikunari K."/>
        </authorList>
    </citation>
    <scope>NUCLEOTIDE SEQUENCE</scope>
    <source>
        <strain evidence="2">EL160426</strain>
    </source>
</reference>
<keyword evidence="1" id="KW-1133">Transmembrane helix</keyword>
<feature type="transmembrane region" description="Helical" evidence="1">
    <location>
        <begin position="6"/>
        <end position="28"/>
    </location>
</feature>
<organism evidence="2 3">
    <name type="scientific">Aureispira anguillae</name>
    <dbReference type="NCBI Taxonomy" id="2864201"/>
    <lineage>
        <taxon>Bacteria</taxon>
        <taxon>Pseudomonadati</taxon>
        <taxon>Bacteroidota</taxon>
        <taxon>Saprospiria</taxon>
        <taxon>Saprospirales</taxon>
        <taxon>Saprospiraceae</taxon>
        <taxon>Aureispira</taxon>
    </lineage>
</organism>
<keyword evidence="3" id="KW-1185">Reference proteome</keyword>
<dbReference type="EMBL" id="AP026867">
    <property type="protein sequence ID" value="BDS15202.1"/>
    <property type="molecule type" value="Genomic_DNA"/>
</dbReference>
<dbReference type="KEGG" id="aup:AsAng_0059860"/>
<protein>
    <submittedName>
        <fullName evidence="2">Uncharacterized protein</fullName>
    </submittedName>
</protein>
<name>A0A915YLN4_9BACT</name>